<dbReference type="Proteomes" id="UP000622533">
    <property type="component" value="Unassembled WGS sequence"/>
</dbReference>
<comment type="caution">
    <text evidence="4">The sequence shown here is derived from an EMBL/GenBank/DDBJ whole genome shotgun (WGS) entry which is preliminary data.</text>
</comment>
<evidence type="ECO:0000256" key="2">
    <source>
        <dbReference type="SAM" id="Phobius"/>
    </source>
</evidence>
<sequence>METQQQQLESINPSSLQATLALEGTNTTKLPKLPPASEPEWQRISRQVSEFFEQLPEYLSSFFKDYKQALITLSLIFAAIVTVKIALAVLDAIHDIPLLSPTFELIGIAYATWFILRYLIKASNRQELAQEIRLLKNEIVGE</sequence>
<dbReference type="RefSeq" id="WP_193918586.1">
    <property type="nucleotide sequence ID" value="NZ_JADEXS020000001.1"/>
</dbReference>
<evidence type="ECO:0000259" key="3">
    <source>
        <dbReference type="Pfam" id="PF14159"/>
    </source>
</evidence>
<evidence type="ECO:0000313" key="4">
    <source>
        <dbReference type="EMBL" id="MBE9024299.1"/>
    </source>
</evidence>
<dbReference type="AlphaFoldDB" id="A0A8J7DH96"/>
<organism evidence="4 5">
    <name type="scientific">Desmonostoc muscorum LEGE 12446</name>
    <dbReference type="NCBI Taxonomy" id="1828758"/>
    <lineage>
        <taxon>Bacteria</taxon>
        <taxon>Bacillati</taxon>
        <taxon>Cyanobacteriota</taxon>
        <taxon>Cyanophyceae</taxon>
        <taxon>Nostocales</taxon>
        <taxon>Nostocaceae</taxon>
        <taxon>Desmonostoc</taxon>
    </lineage>
</organism>
<evidence type="ECO:0000256" key="1">
    <source>
        <dbReference type="ARBA" id="ARBA00004141"/>
    </source>
</evidence>
<keyword evidence="5" id="KW-1185">Reference proteome</keyword>
<dbReference type="EMBL" id="JADEXS010000251">
    <property type="protein sequence ID" value="MBE9024299.1"/>
    <property type="molecule type" value="Genomic_DNA"/>
</dbReference>
<keyword evidence="2" id="KW-1133">Transmembrane helix</keyword>
<dbReference type="GO" id="GO:0016020">
    <property type="term" value="C:membrane"/>
    <property type="evidence" value="ECO:0007669"/>
    <property type="project" value="UniProtKB-SubCell"/>
</dbReference>
<keyword evidence="2" id="KW-0472">Membrane</keyword>
<dbReference type="PANTHER" id="PTHR33222:SF4">
    <property type="entry name" value="PROTEIN CURVATURE THYLAKOID 1A, CHLOROPLASTIC"/>
    <property type="match status" value="1"/>
</dbReference>
<dbReference type="PANTHER" id="PTHR33222">
    <property type="match status" value="1"/>
</dbReference>
<accession>A0A8J7DH96</accession>
<dbReference type="Pfam" id="PF14159">
    <property type="entry name" value="CAAD"/>
    <property type="match status" value="1"/>
</dbReference>
<feature type="transmembrane region" description="Helical" evidence="2">
    <location>
        <begin position="69"/>
        <end position="90"/>
    </location>
</feature>
<reference evidence="4" key="1">
    <citation type="submission" date="2020-10" db="EMBL/GenBank/DDBJ databases">
        <authorList>
            <person name="Castelo-Branco R."/>
            <person name="Eusebio N."/>
            <person name="Adriana R."/>
            <person name="Vieira A."/>
            <person name="Brugerolle De Fraissinette N."/>
            <person name="Rezende De Castro R."/>
            <person name="Schneider M.P."/>
            <person name="Vasconcelos V."/>
            <person name="Leao P.N."/>
        </authorList>
    </citation>
    <scope>NUCLEOTIDE SEQUENCE</scope>
    <source>
        <strain evidence="4">LEGE 12446</strain>
    </source>
</reference>
<feature type="transmembrane region" description="Helical" evidence="2">
    <location>
        <begin position="102"/>
        <end position="120"/>
    </location>
</feature>
<comment type="subcellular location">
    <subcellularLocation>
        <location evidence="1">Membrane</location>
        <topology evidence="1">Multi-pass membrane protein</topology>
    </subcellularLocation>
</comment>
<dbReference type="InterPro" id="IPR033344">
    <property type="entry name" value="CURT1"/>
</dbReference>
<evidence type="ECO:0000313" key="5">
    <source>
        <dbReference type="Proteomes" id="UP000622533"/>
    </source>
</evidence>
<feature type="domain" description="Cyanobacterial aminoacyl-tRNA synthetase CAAD" evidence="3">
    <location>
        <begin position="57"/>
        <end position="141"/>
    </location>
</feature>
<dbReference type="InterPro" id="IPR025564">
    <property type="entry name" value="CAAD_dom"/>
</dbReference>
<dbReference type="GO" id="GO:0009579">
    <property type="term" value="C:thylakoid"/>
    <property type="evidence" value="ECO:0007669"/>
    <property type="project" value="InterPro"/>
</dbReference>
<keyword evidence="2" id="KW-0812">Transmembrane</keyword>
<gene>
    <name evidence="4" type="ORF">IQ276_18290</name>
</gene>
<proteinExistence type="predicted"/>
<name>A0A8J7DH96_DESMC</name>
<protein>
    <submittedName>
        <fullName evidence="4">CAAD domain-containing protein</fullName>
    </submittedName>
</protein>